<evidence type="ECO:0000256" key="6">
    <source>
        <dbReference type="ARBA" id="ARBA00022842"/>
    </source>
</evidence>
<comment type="caution">
    <text evidence="9">The sequence shown here is derived from an EMBL/GenBank/DDBJ whole genome shotgun (WGS) entry which is preliminary data.</text>
</comment>
<keyword evidence="3" id="KW-0540">Nuclease</keyword>
<dbReference type="SUPFAM" id="SSF88723">
    <property type="entry name" value="PIN domain-like"/>
    <property type="match status" value="1"/>
</dbReference>
<evidence type="ECO:0000256" key="7">
    <source>
        <dbReference type="ARBA" id="ARBA00038093"/>
    </source>
</evidence>
<protein>
    <submittedName>
        <fullName evidence="9">Type II toxin-antitoxin system VapC family toxin</fullName>
    </submittedName>
</protein>
<dbReference type="PANTHER" id="PTHR33653:SF1">
    <property type="entry name" value="RIBONUCLEASE VAPC2"/>
    <property type="match status" value="1"/>
</dbReference>
<dbReference type="Gene3D" id="3.40.50.1010">
    <property type="entry name" value="5'-nuclease"/>
    <property type="match status" value="1"/>
</dbReference>
<dbReference type="Proteomes" id="UP001594351">
    <property type="component" value="Unassembled WGS sequence"/>
</dbReference>
<dbReference type="InterPro" id="IPR029060">
    <property type="entry name" value="PIN-like_dom_sf"/>
</dbReference>
<sequence length="134" mass="15438">MYLFDTDTLSNIVKRKPSPKLLKKLQTLPYKLQFTSAINIGEIYYGAERTDRRDLIIEKFESFVFPNVQVLSFDHTSAKTYGKIRAILEKRGSVCSEPDLRIASIAIQHKLILISGNIKHFKKIPGLKIDNWIE</sequence>
<organism evidence="9 10">
    <name type="scientific">candidate division CSSED10-310 bacterium</name>
    <dbReference type="NCBI Taxonomy" id="2855610"/>
    <lineage>
        <taxon>Bacteria</taxon>
        <taxon>Bacteria division CSSED10-310</taxon>
    </lineage>
</organism>
<evidence type="ECO:0000256" key="3">
    <source>
        <dbReference type="ARBA" id="ARBA00022722"/>
    </source>
</evidence>
<gene>
    <name evidence="9" type="ORF">ACFL27_01005</name>
</gene>
<dbReference type="InterPro" id="IPR002716">
    <property type="entry name" value="PIN_dom"/>
</dbReference>
<dbReference type="EMBL" id="JBHPBY010000006">
    <property type="protein sequence ID" value="MFC1848759.1"/>
    <property type="molecule type" value="Genomic_DNA"/>
</dbReference>
<feature type="domain" description="PIN" evidence="8">
    <location>
        <begin position="2"/>
        <end position="125"/>
    </location>
</feature>
<evidence type="ECO:0000256" key="2">
    <source>
        <dbReference type="ARBA" id="ARBA00022649"/>
    </source>
</evidence>
<proteinExistence type="inferred from homology"/>
<dbReference type="CDD" id="cd18752">
    <property type="entry name" value="PIN_VapC4-5_FitB-like"/>
    <property type="match status" value="1"/>
</dbReference>
<name>A0ABV6YRC2_UNCC1</name>
<evidence type="ECO:0000313" key="10">
    <source>
        <dbReference type="Proteomes" id="UP001594351"/>
    </source>
</evidence>
<dbReference type="PANTHER" id="PTHR33653">
    <property type="entry name" value="RIBONUCLEASE VAPC2"/>
    <property type="match status" value="1"/>
</dbReference>
<comment type="cofactor">
    <cofactor evidence="1">
        <name>Mg(2+)</name>
        <dbReference type="ChEBI" id="CHEBI:18420"/>
    </cofactor>
</comment>
<keyword evidence="2" id="KW-1277">Toxin-antitoxin system</keyword>
<keyword evidence="5" id="KW-0378">Hydrolase</keyword>
<evidence type="ECO:0000256" key="1">
    <source>
        <dbReference type="ARBA" id="ARBA00001946"/>
    </source>
</evidence>
<comment type="similarity">
    <text evidence="7">Belongs to the PINc/VapC protein family.</text>
</comment>
<dbReference type="Pfam" id="PF01850">
    <property type="entry name" value="PIN"/>
    <property type="match status" value="1"/>
</dbReference>
<reference evidence="9 10" key="1">
    <citation type="submission" date="2024-09" db="EMBL/GenBank/DDBJ databases">
        <title>Laminarin stimulates single cell rates of sulfate reduction while oxygen inhibits transcriptomic activity in coastal marine sediment.</title>
        <authorList>
            <person name="Lindsay M."/>
            <person name="Orcutt B."/>
            <person name="Emerson D."/>
            <person name="Stepanauskas R."/>
            <person name="D'Angelo T."/>
        </authorList>
    </citation>
    <scope>NUCLEOTIDE SEQUENCE [LARGE SCALE GENOMIC DNA]</scope>
    <source>
        <strain evidence="9">SAG AM-311-K15</strain>
    </source>
</reference>
<evidence type="ECO:0000313" key="9">
    <source>
        <dbReference type="EMBL" id="MFC1848759.1"/>
    </source>
</evidence>
<evidence type="ECO:0000256" key="5">
    <source>
        <dbReference type="ARBA" id="ARBA00022801"/>
    </source>
</evidence>
<dbReference type="InterPro" id="IPR050556">
    <property type="entry name" value="Type_II_TA_system_RNase"/>
</dbReference>
<accession>A0ABV6YRC2</accession>
<keyword evidence="4" id="KW-0479">Metal-binding</keyword>
<keyword evidence="10" id="KW-1185">Reference proteome</keyword>
<keyword evidence="6" id="KW-0460">Magnesium</keyword>
<evidence type="ECO:0000259" key="8">
    <source>
        <dbReference type="Pfam" id="PF01850"/>
    </source>
</evidence>
<evidence type="ECO:0000256" key="4">
    <source>
        <dbReference type="ARBA" id="ARBA00022723"/>
    </source>
</evidence>